<proteinExistence type="predicted"/>
<reference evidence="2 3" key="1">
    <citation type="submission" date="2017-08" db="EMBL/GenBank/DDBJ databases">
        <title>Acidophilic green algal genome provides insights into adaptation to an acidic environment.</title>
        <authorList>
            <person name="Hirooka S."/>
            <person name="Hirose Y."/>
            <person name="Kanesaki Y."/>
            <person name="Higuchi S."/>
            <person name="Fujiwara T."/>
            <person name="Onuma R."/>
            <person name="Era A."/>
            <person name="Ohbayashi R."/>
            <person name="Uzuka A."/>
            <person name="Nozaki H."/>
            <person name="Yoshikawa H."/>
            <person name="Miyagishima S.Y."/>
        </authorList>
    </citation>
    <scope>NUCLEOTIDE SEQUENCE [LARGE SCALE GENOMIC DNA]</scope>
    <source>
        <strain evidence="2 3">NIES-2499</strain>
    </source>
</reference>
<evidence type="ECO:0000259" key="1">
    <source>
        <dbReference type="Pfam" id="PF23209"/>
    </source>
</evidence>
<comment type="caution">
    <text evidence="2">The sequence shown here is derived from an EMBL/GenBank/DDBJ whole genome shotgun (WGS) entry which is preliminary data.</text>
</comment>
<dbReference type="SUPFAM" id="SSF55729">
    <property type="entry name" value="Acyl-CoA N-acyltransferases (Nat)"/>
    <property type="match status" value="1"/>
</dbReference>
<evidence type="ECO:0000313" key="2">
    <source>
        <dbReference type="EMBL" id="GAX79516.1"/>
    </source>
</evidence>
<sequence length="139" mass="14858">MIEGPEIEERALTSHTDRSATSAAGPVSAALLDVYGADVAKLFAITTHPGHRGKGHARALVLDALAPSLSAAGVKQLAVCVDEDDEDAMVMWAEFGFEPLQPVDKRRLGWWLPQFSRDANSFTIEGGAATMHAILIFEG</sequence>
<dbReference type="EMBL" id="BEGY01000043">
    <property type="protein sequence ID" value="GAX79516.1"/>
    <property type="molecule type" value="Genomic_DNA"/>
</dbReference>
<name>A0A250X8X6_9CHLO</name>
<dbReference type="OrthoDB" id="1903104at2759"/>
<dbReference type="Gene3D" id="3.40.630.30">
    <property type="match status" value="1"/>
</dbReference>
<dbReference type="InterPro" id="IPR016181">
    <property type="entry name" value="Acyl_CoA_acyltransferase"/>
</dbReference>
<protein>
    <recommendedName>
        <fullName evidence="1">Increased DNA methylation 1 C-terminal domain-containing protein</fullName>
    </recommendedName>
</protein>
<feature type="domain" description="Increased DNA methylation 1 C-terminal" evidence="1">
    <location>
        <begin position="27"/>
        <end position="107"/>
    </location>
</feature>
<gene>
    <name evidence="2" type="ORF">CEUSTIGMA_g6957.t1</name>
</gene>
<keyword evidence="3" id="KW-1185">Reference proteome</keyword>
<dbReference type="Proteomes" id="UP000232323">
    <property type="component" value="Unassembled WGS sequence"/>
</dbReference>
<evidence type="ECO:0000313" key="3">
    <source>
        <dbReference type="Proteomes" id="UP000232323"/>
    </source>
</evidence>
<dbReference type="AlphaFoldDB" id="A0A250X8X6"/>
<dbReference type="Pfam" id="PF23209">
    <property type="entry name" value="IDM1_C"/>
    <property type="match status" value="1"/>
</dbReference>
<accession>A0A250X8X6</accession>
<organism evidence="2 3">
    <name type="scientific">Chlamydomonas eustigma</name>
    <dbReference type="NCBI Taxonomy" id="1157962"/>
    <lineage>
        <taxon>Eukaryota</taxon>
        <taxon>Viridiplantae</taxon>
        <taxon>Chlorophyta</taxon>
        <taxon>core chlorophytes</taxon>
        <taxon>Chlorophyceae</taxon>
        <taxon>CS clade</taxon>
        <taxon>Chlamydomonadales</taxon>
        <taxon>Chlamydomonadaceae</taxon>
        <taxon>Chlamydomonas</taxon>
    </lineage>
</organism>
<dbReference type="InterPro" id="IPR056511">
    <property type="entry name" value="IDM1_C"/>
</dbReference>